<proteinExistence type="predicted"/>
<evidence type="ECO:0000313" key="1">
    <source>
        <dbReference type="EMBL" id="MBE9067893.1"/>
    </source>
</evidence>
<sequence length="146" mass="17015">MLAEVSQPDPVWKWDYKLRQSQQQDRYEAYSLDLDKLSQGLLFIETQWHRSQQAQRFPLVYVEMIVSAPWNRRDIEQPTWLTGVGSLLLLFSRQRSVELGYGGRVALHSLPNVEGFYHSQGMPDYGPDPEKDGLVYFEYSAFPLQS</sequence>
<dbReference type="EMBL" id="JADEXP010000126">
    <property type="protein sequence ID" value="MBE9067893.1"/>
    <property type="molecule type" value="Genomic_DNA"/>
</dbReference>
<dbReference type="AlphaFoldDB" id="A0A928ZUX1"/>
<gene>
    <name evidence="1" type="ORF">IQ260_14660</name>
</gene>
<protein>
    <submittedName>
        <fullName evidence="1">Uncharacterized protein</fullName>
    </submittedName>
</protein>
<organism evidence="1 2">
    <name type="scientific">Leptolyngbya cf. ectocarpi LEGE 11479</name>
    <dbReference type="NCBI Taxonomy" id="1828722"/>
    <lineage>
        <taxon>Bacteria</taxon>
        <taxon>Bacillati</taxon>
        <taxon>Cyanobacteriota</taxon>
        <taxon>Cyanophyceae</taxon>
        <taxon>Leptolyngbyales</taxon>
        <taxon>Leptolyngbyaceae</taxon>
        <taxon>Leptolyngbya group</taxon>
        <taxon>Leptolyngbya</taxon>
    </lineage>
</organism>
<keyword evidence="2" id="KW-1185">Reference proteome</keyword>
<comment type="caution">
    <text evidence="1">The sequence shown here is derived from an EMBL/GenBank/DDBJ whole genome shotgun (WGS) entry which is preliminary data.</text>
</comment>
<dbReference type="Proteomes" id="UP000615026">
    <property type="component" value="Unassembled WGS sequence"/>
</dbReference>
<accession>A0A928ZUX1</accession>
<name>A0A928ZUX1_LEPEC</name>
<reference evidence="1" key="1">
    <citation type="submission" date="2020-10" db="EMBL/GenBank/DDBJ databases">
        <authorList>
            <person name="Castelo-Branco R."/>
            <person name="Eusebio N."/>
            <person name="Adriana R."/>
            <person name="Vieira A."/>
            <person name="Brugerolle De Fraissinette N."/>
            <person name="Rezende De Castro R."/>
            <person name="Schneider M.P."/>
            <person name="Vasconcelos V."/>
            <person name="Leao P.N."/>
        </authorList>
    </citation>
    <scope>NUCLEOTIDE SEQUENCE</scope>
    <source>
        <strain evidence="1">LEGE 11479</strain>
    </source>
</reference>
<evidence type="ECO:0000313" key="2">
    <source>
        <dbReference type="Proteomes" id="UP000615026"/>
    </source>
</evidence>